<dbReference type="SUPFAM" id="SSF51412">
    <property type="entry name" value="Inosine monophosphate dehydrogenase (IMPDH)"/>
    <property type="match status" value="2"/>
</dbReference>
<evidence type="ECO:0000256" key="10">
    <source>
        <dbReference type="PIRSR" id="PIRSR000130-1"/>
    </source>
</evidence>
<dbReference type="Proteomes" id="UP000236370">
    <property type="component" value="Unassembled WGS sequence"/>
</dbReference>
<feature type="binding site" description="in other chain" evidence="9">
    <location>
        <begin position="198"/>
        <end position="199"/>
    </location>
    <ligand>
        <name>NADP(+)</name>
        <dbReference type="ChEBI" id="CHEBI:58349"/>
        <note>ligand shared between two neighboring subunits</note>
    </ligand>
</feature>
<protein>
    <recommendedName>
        <fullName evidence="9">GMP reductase</fullName>
        <shortName evidence="9">GMPR</shortName>
        <ecNumber evidence="9">1.7.1.7</ecNumber>
    </recommendedName>
    <alternativeName>
        <fullName evidence="9">Guanosine 5'-monophosphate oxidoreductase</fullName>
        <shortName evidence="9">Guanosine monophosphate reductase</shortName>
    </alternativeName>
</protein>
<evidence type="ECO:0000256" key="9">
    <source>
        <dbReference type="HAMAP-Rule" id="MF_03195"/>
    </source>
</evidence>
<dbReference type="NCBIfam" id="NF003470">
    <property type="entry name" value="PRK05096.1"/>
    <property type="match status" value="1"/>
</dbReference>
<evidence type="ECO:0000256" key="3">
    <source>
        <dbReference type="ARBA" id="ARBA00022723"/>
    </source>
</evidence>
<evidence type="ECO:0000256" key="11">
    <source>
        <dbReference type="PIRSR" id="PIRSR000130-3"/>
    </source>
</evidence>
<dbReference type="NCBIfam" id="TIGR01305">
    <property type="entry name" value="GMP_reduct_1"/>
    <property type="match status" value="1"/>
</dbReference>
<feature type="binding site" evidence="9">
    <location>
        <position position="204"/>
    </location>
    <ligand>
        <name>K(+)</name>
        <dbReference type="ChEBI" id="CHEBI:29103"/>
    </ligand>
</feature>
<feature type="binding site" evidence="9">
    <location>
        <begin position="44"/>
        <end position="45"/>
    </location>
    <ligand>
        <name>NADP(+)</name>
        <dbReference type="ChEBI" id="CHEBI:58349"/>
        <note>ligand shared between two neighboring subunits</note>
    </ligand>
</feature>
<feature type="active site" description="Proton acceptor" evidence="10">
    <location>
        <position position="304"/>
    </location>
</feature>
<dbReference type="GO" id="GO:0003920">
    <property type="term" value="F:GMP reductase activity"/>
    <property type="evidence" value="ECO:0007669"/>
    <property type="project" value="UniProtKB-UniRule"/>
</dbReference>
<dbReference type="Gene3D" id="3.20.20.70">
    <property type="entry name" value="Aldolase class I"/>
    <property type="match status" value="1"/>
</dbReference>
<dbReference type="InterPro" id="IPR005993">
    <property type="entry name" value="GMPR"/>
</dbReference>
<feature type="active site" description="Thioimidate intermediate" evidence="9 10">
    <location>
        <position position="204"/>
    </location>
</feature>
<dbReference type="GO" id="GO:0006144">
    <property type="term" value="P:purine nucleobase metabolic process"/>
    <property type="evidence" value="ECO:0007669"/>
    <property type="project" value="UniProtKB-KW"/>
</dbReference>
<proteinExistence type="inferred from homology"/>
<dbReference type="PROSITE" id="PS00487">
    <property type="entry name" value="IMP_DH_GMP_RED"/>
    <property type="match status" value="1"/>
</dbReference>
<comment type="caution">
    <text evidence="9">Lacks conserved residue(s) required for the propagation of feature annotation.</text>
</comment>
<evidence type="ECO:0000256" key="12">
    <source>
        <dbReference type="PIRSR" id="PIRSR000130-4"/>
    </source>
</evidence>
<name>A0A2J8QKP9_PANTR</name>
<feature type="binding site" description="in other chain" evidence="9">
    <location>
        <position position="96"/>
    </location>
    <ligand>
        <name>NADP(+)</name>
        <dbReference type="ChEBI" id="CHEBI:58349"/>
        <note>ligand shared between two neighboring subunits</note>
    </ligand>
</feature>
<feature type="binding site" description="in other chain" evidence="12">
    <location>
        <position position="199"/>
    </location>
    <ligand>
        <name>K(+)</name>
        <dbReference type="ChEBI" id="CHEBI:29103"/>
        <note>ligand shared between two tetrameric partners</note>
    </ligand>
</feature>
<evidence type="ECO:0000256" key="1">
    <source>
        <dbReference type="ARBA" id="ARBA00011881"/>
    </source>
</evidence>
<keyword evidence="4 9" id="KW-0521">NADP</keyword>
<dbReference type="HAMAP" id="MF_00596">
    <property type="entry name" value="GMP_reduct_type1"/>
    <property type="match status" value="1"/>
</dbReference>
<evidence type="ECO:0000256" key="8">
    <source>
        <dbReference type="ARBA" id="ARBA00058902"/>
    </source>
</evidence>
<keyword evidence="5 9" id="KW-0630">Potassium</keyword>
<feature type="binding site" description="in other chain" evidence="9">
    <location>
        <begin position="147"/>
        <end position="149"/>
    </location>
    <ligand>
        <name>NADP(+)</name>
        <dbReference type="ChEBI" id="CHEBI:58349"/>
        <note>ligand shared between two neighboring subunits</note>
    </ligand>
</feature>
<dbReference type="InterPro" id="IPR050139">
    <property type="entry name" value="GMP_reductase"/>
</dbReference>
<sequence length="427" mass="46849">MTSCLPALRFIATPRLSAMPHIDNDVKLDFKDVLLRPKRSTLKSRSEVDLTRSFSFRNSKQTYSGVPIIAANMDTVGTFEMAKVLCKFSLFTAVHKHYSLVQWQEFAGQNPDCLEHLAASSGTGSSDFEQLEQILEAIPQVKYICLDVANGYSEHFVEFVKDVRKRFPQHTIMAGNVVTGEMVEELILSGADIIKVGIGPGSVCTTRKKTGVGYPQLSAVMECADAAHGLKGHIISDGGCSCPGDVAKAFGAGADFVMLGGMLAGHSESGGELIQRDGKKYKLFYGMSSEMAMKKYAGGVAEYRYVWRPRSLVIVWRQNSWLLRGGWCSSQRSMVNRGTMLGSGEKSLGLRNPEGEDNKVFPTLRASEGKTVEVPFKGDVEHTIRDILGGIRSTCTYVGAAKLKELSRRTTFIRVTQQVNPIFSEAC</sequence>
<keyword evidence="6 9" id="KW-0560">Oxidoreductase</keyword>
<keyword evidence="3 9" id="KW-0479">Metal-binding</keyword>
<comment type="function">
    <text evidence="8">Catalyzes the irreversible NADPH-dependent deamination of GMP to IMP. It functions in the conversion of nucleobase, nucleoside and nucleotide derivatives of G to A nucleotides, and in maintaining the intracellular balance of A and G nucleotides. Plays a role in modulating cellular differentiation.</text>
</comment>
<feature type="binding site" evidence="11">
    <location>
        <begin position="147"/>
        <end position="149"/>
    </location>
    <ligand>
        <name>NAD(+)</name>
        <dbReference type="ChEBI" id="CHEBI:57540"/>
    </ligand>
</feature>
<dbReference type="FunFam" id="3.20.20.70:FF:000012">
    <property type="entry name" value="GMP reductase"/>
    <property type="match status" value="1"/>
</dbReference>
<feature type="domain" description="IMP dehydrogenase/GMP reductase" evidence="14">
    <location>
        <begin position="28"/>
        <end position="306"/>
    </location>
</feature>
<feature type="binding site" evidence="9">
    <location>
        <position position="201"/>
    </location>
    <ligand>
        <name>K(+)</name>
        <dbReference type="ChEBI" id="CHEBI:29103"/>
    </ligand>
</feature>
<feature type="active site" description="Proton donor/acceptor" evidence="9">
    <location>
        <position position="206"/>
    </location>
</feature>
<comment type="catalytic activity">
    <reaction evidence="7 9 13">
        <text>IMP + NH4(+) + NADP(+) = GMP + NADPH + 2 H(+)</text>
        <dbReference type="Rhea" id="RHEA:17185"/>
        <dbReference type="ChEBI" id="CHEBI:15378"/>
        <dbReference type="ChEBI" id="CHEBI:28938"/>
        <dbReference type="ChEBI" id="CHEBI:57783"/>
        <dbReference type="ChEBI" id="CHEBI:58053"/>
        <dbReference type="ChEBI" id="CHEBI:58115"/>
        <dbReference type="ChEBI" id="CHEBI:58349"/>
        <dbReference type="EC" id="1.7.1.7"/>
    </reaction>
</comment>
<feature type="binding site" description="in other chain" evidence="12">
    <location>
        <position position="204"/>
    </location>
    <ligand>
        <name>K(+)</name>
        <dbReference type="ChEBI" id="CHEBI:29103"/>
        <note>ligand shared between two tetrameric partners</note>
    </ligand>
</feature>
<dbReference type="GO" id="GO:0003938">
    <property type="term" value="F:IMP dehydrogenase activity"/>
    <property type="evidence" value="ECO:0007669"/>
    <property type="project" value="InterPro"/>
</dbReference>
<keyword evidence="11" id="KW-0520">NAD</keyword>
<evidence type="ECO:0000259" key="14">
    <source>
        <dbReference type="Pfam" id="PF00478"/>
    </source>
</evidence>
<feature type="binding site" evidence="9">
    <location>
        <begin position="260"/>
        <end position="261"/>
    </location>
    <ligand>
        <name>GMP</name>
        <dbReference type="ChEBI" id="CHEBI:58115"/>
    </ligand>
</feature>
<dbReference type="Pfam" id="PF00478">
    <property type="entry name" value="IMPDH"/>
    <property type="match status" value="2"/>
</dbReference>
<feature type="domain" description="IMP dehydrogenase/GMP reductase" evidence="14">
    <location>
        <begin position="355"/>
        <end position="418"/>
    </location>
</feature>
<comment type="caution">
    <text evidence="15">The sequence shown here is derived from an EMBL/GenBank/DDBJ whole genome shotgun (WGS) entry which is preliminary data.</text>
</comment>
<feature type="binding site" evidence="9">
    <location>
        <begin position="237"/>
        <end position="239"/>
    </location>
    <ligand>
        <name>GMP</name>
        <dbReference type="ChEBI" id="CHEBI:58115"/>
    </ligand>
</feature>
<dbReference type="PANTHER" id="PTHR43170:SF4">
    <property type="entry name" value="GMP REDUCTASE 2"/>
    <property type="match status" value="1"/>
</dbReference>
<feature type="binding site" evidence="9">
    <location>
        <begin position="286"/>
        <end position="288"/>
    </location>
    <ligand>
        <name>GMP</name>
        <dbReference type="ChEBI" id="CHEBI:58115"/>
    </ligand>
</feature>
<feature type="binding site" description="in other chain" evidence="12">
    <location>
        <position position="201"/>
    </location>
    <ligand>
        <name>K(+)</name>
        <dbReference type="ChEBI" id="CHEBI:29103"/>
        <note>ligand shared between two tetrameric partners</note>
    </ligand>
</feature>
<dbReference type="GO" id="GO:0046872">
    <property type="term" value="F:metal ion binding"/>
    <property type="evidence" value="ECO:0007669"/>
    <property type="project" value="UniProtKB-KW"/>
</dbReference>
<dbReference type="InterPro" id="IPR013785">
    <property type="entry name" value="Aldolase_TIM"/>
</dbReference>
<dbReference type="PIRSF" id="PIRSF000130">
    <property type="entry name" value="IMPDH"/>
    <property type="match status" value="1"/>
</dbReference>
<dbReference type="SMART" id="SM01240">
    <property type="entry name" value="IMPDH"/>
    <property type="match status" value="1"/>
</dbReference>
<dbReference type="EMBL" id="NBAG03000032">
    <property type="protein sequence ID" value="PNI96789.1"/>
    <property type="molecule type" value="Genomic_DNA"/>
</dbReference>
<dbReference type="PANTHER" id="PTHR43170">
    <property type="entry name" value="GMP REDUCTASE"/>
    <property type="match status" value="1"/>
</dbReference>
<reference evidence="15 16" key="1">
    <citation type="submission" date="2017-12" db="EMBL/GenBank/DDBJ databases">
        <title>High-resolution comparative analysis of great ape genomes.</title>
        <authorList>
            <person name="Pollen A."/>
            <person name="Hastie A."/>
            <person name="Hormozdiari F."/>
            <person name="Dougherty M."/>
            <person name="Liu R."/>
            <person name="Chaisson M."/>
            <person name="Hoppe E."/>
            <person name="Hill C."/>
            <person name="Pang A."/>
            <person name="Hillier L."/>
            <person name="Baker C."/>
            <person name="Armstrong J."/>
            <person name="Shendure J."/>
            <person name="Paten B."/>
            <person name="Wilson R."/>
            <person name="Chao H."/>
            <person name="Schneider V."/>
            <person name="Ventura M."/>
            <person name="Kronenberg Z."/>
            <person name="Murali S."/>
            <person name="Gordon D."/>
            <person name="Cantsilieris S."/>
            <person name="Munson K."/>
            <person name="Nelson B."/>
            <person name="Raja A."/>
            <person name="Underwood J."/>
            <person name="Diekhans M."/>
            <person name="Fiddes I."/>
            <person name="Haussler D."/>
            <person name="Eichler E."/>
        </authorList>
    </citation>
    <scope>NUCLEOTIDE SEQUENCE [LARGE SCALE GENOMIC DNA]</scope>
    <source>
        <strain evidence="15">Yerkes chimp pedigree #C0471</strain>
    </source>
</reference>
<feature type="binding site" evidence="9">
    <location>
        <position position="199"/>
    </location>
    <ligand>
        <name>K(+)</name>
        <dbReference type="ChEBI" id="CHEBI:29103"/>
    </ligand>
</feature>
<evidence type="ECO:0000256" key="5">
    <source>
        <dbReference type="ARBA" id="ARBA00022958"/>
    </source>
</evidence>
<feature type="binding site" evidence="9">
    <location>
        <begin position="393"/>
        <end position="396"/>
    </location>
    <ligand>
        <name>NADP(+)</name>
        <dbReference type="ChEBI" id="CHEBI:58349"/>
        <note>ligand shared between two neighboring subunits</note>
    </ligand>
</feature>
<dbReference type="CDD" id="cd00381">
    <property type="entry name" value="IMPDH"/>
    <property type="match status" value="1"/>
</dbReference>
<evidence type="ECO:0000256" key="4">
    <source>
        <dbReference type="ARBA" id="ARBA00022857"/>
    </source>
</evidence>
<evidence type="ECO:0000256" key="13">
    <source>
        <dbReference type="RuleBase" id="RU003929"/>
    </source>
</evidence>
<feature type="binding site" evidence="9">
    <location>
        <position position="207"/>
    </location>
    <ligand>
        <name>K(+)</name>
        <dbReference type="ChEBI" id="CHEBI:29103"/>
    </ligand>
</feature>
<dbReference type="InterPro" id="IPR015875">
    <property type="entry name" value="IMP_DH/GMP_Rdtase_CS"/>
</dbReference>
<dbReference type="GO" id="GO:0006164">
    <property type="term" value="P:purine nucleotide biosynthetic process"/>
    <property type="evidence" value="ECO:0007669"/>
    <property type="project" value="InterPro"/>
</dbReference>
<dbReference type="EC" id="1.7.1.7" evidence="9"/>
<evidence type="ECO:0000256" key="7">
    <source>
        <dbReference type="ARBA" id="ARBA00048616"/>
    </source>
</evidence>
<feature type="binding site" evidence="11">
    <location>
        <begin position="197"/>
        <end position="199"/>
    </location>
    <ligand>
        <name>NAD(+)</name>
        <dbReference type="ChEBI" id="CHEBI:57540"/>
    </ligand>
</feature>
<gene>
    <name evidence="9" type="primary">GMPR</name>
    <name evidence="15" type="ORF">CK820_G0029715</name>
</gene>
<evidence type="ECO:0000256" key="6">
    <source>
        <dbReference type="ARBA" id="ARBA00023002"/>
    </source>
</evidence>
<dbReference type="InterPro" id="IPR005990">
    <property type="entry name" value="IMP_DH"/>
</dbReference>
<dbReference type="InterPro" id="IPR001093">
    <property type="entry name" value="IMP_DH_GMPRt"/>
</dbReference>
<comment type="similarity">
    <text evidence="9">Belongs to the IMPDH/GMPR family. GuaC type 1 subfamily.</text>
</comment>
<feature type="binding site" description="in other chain" evidence="9">
    <location>
        <position position="287"/>
    </location>
    <ligand>
        <name>NADP(+)</name>
        <dbReference type="ChEBI" id="CHEBI:58349"/>
        <note>ligand shared between two neighboring subunits</note>
    </ligand>
</feature>
<evidence type="ECO:0000313" key="16">
    <source>
        <dbReference type="Proteomes" id="UP000236370"/>
    </source>
</evidence>
<dbReference type="AlphaFoldDB" id="A0A2J8QKP9"/>
<evidence type="ECO:0000256" key="2">
    <source>
        <dbReference type="ARBA" id="ARBA00022631"/>
    </source>
</evidence>
<organism evidence="15 16">
    <name type="scientific">Pan troglodytes</name>
    <name type="common">Chimpanzee</name>
    <dbReference type="NCBI Taxonomy" id="9598"/>
    <lineage>
        <taxon>Eukaryota</taxon>
        <taxon>Metazoa</taxon>
        <taxon>Chordata</taxon>
        <taxon>Craniata</taxon>
        <taxon>Vertebrata</taxon>
        <taxon>Euteleostomi</taxon>
        <taxon>Mammalia</taxon>
        <taxon>Eutheria</taxon>
        <taxon>Euarchontoglires</taxon>
        <taxon>Primates</taxon>
        <taxon>Haplorrhini</taxon>
        <taxon>Catarrhini</taxon>
        <taxon>Hominidae</taxon>
        <taxon>Pan</taxon>
    </lineage>
</organism>
<comment type="subunit">
    <text evidence="1 9">Homotetramer.</text>
</comment>
<keyword evidence="2 9" id="KW-0659">Purine metabolism</keyword>
<feature type="binding site" description="in other chain" evidence="9">
    <location>
        <begin position="303"/>
        <end position="304"/>
    </location>
    <ligand>
        <name>NADP(+)</name>
        <dbReference type="ChEBI" id="CHEBI:58349"/>
        <note>ligand shared between two neighboring subunits</note>
    </ligand>
</feature>
<dbReference type="GO" id="GO:1902560">
    <property type="term" value="C:GMP reductase complex"/>
    <property type="evidence" value="ECO:0007669"/>
    <property type="project" value="InterPro"/>
</dbReference>
<accession>A0A2J8QKP9</accession>
<evidence type="ECO:0000313" key="15">
    <source>
        <dbReference type="EMBL" id="PNI96789.1"/>
    </source>
</evidence>